<name>S5M1Z8_9MOLU</name>
<dbReference type="InParanoid" id="S5M1Z8"/>
<feature type="transmembrane region" description="Helical" evidence="1">
    <location>
        <begin position="12"/>
        <end position="36"/>
    </location>
</feature>
<dbReference type="KEGG" id="sdi:SDIMI_v3c03930"/>
<dbReference type="PATRIC" id="fig|1276221.3.peg.390"/>
<dbReference type="Proteomes" id="UP000014983">
    <property type="component" value="Chromosome"/>
</dbReference>
<gene>
    <name evidence="2" type="ORF">SDIMI_v3c03930</name>
</gene>
<evidence type="ECO:0000313" key="3">
    <source>
        <dbReference type="Proteomes" id="UP000014983"/>
    </source>
</evidence>
<keyword evidence="1" id="KW-0812">Transmembrane</keyword>
<dbReference type="RefSeq" id="WP_020836330.1">
    <property type="nucleotide sequence ID" value="NC_021833.1"/>
</dbReference>
<dbReference type="OrthoDB" id="389802at2"/>
<accession>S5M1Z8</accession>
<protein>
    <recommendedName>
        <fullName evidence="4">Transmembrane protein</fullName>
    </recommendedName>
</protein>
<organism evidence="2 3">
    <name type="scientific">Spiroplasma diminutum CUAS-1</name>
    <dbReference type="NCBI Taxonomy" id="1276221"/>
    <lineage>
        <taxon>Bacteria</taxon>
        <taxon>Bacillati</taxon>
        <taxon>Mycoplasmatota</taxon>
        <taxon>Mollicutes</taxon>
        <taxon>Entomoplasmatales</taxon>
        <taxon>Spiroplasmataceae</taxon>
        <taxon>Spiroplasma</taxon>
    </lineage>
</organism>
<keyword evidence="1" id="KW-1133">Transmembrane helix</keyword>
<dbReference type="EMBL" id="CP005076">
    <property type="protein sequence ID" value="AGR42097.1"/>
    <property type="molecule type" value="Genomic_DNA"/>
</dbReference>
<evidence type="ECO:0000256" key="1">
    <source>
        <dbReference type="SAM" id="Phobius"/>
    </source>
</evidence>
<sequence length="191" mass="22852">MNDKINPRSFMLVKFLLTLGLIFNYTISLIAFVNAINWKNKNQLMDTYIYISVETLLLISSIVCLLIFYFVRRDINKKLKHNYTKKEKYQILLIIFFLILVFTISFINLFSIMFLFINIYIFIVSLLCFQLLFGITISILESFSRLSEQSIVNRQWFENEDELKKDSKKLKVKISEKKDDFNPFMQEEKDD</sequence>
<keyword evidence="1" id="KW-0472">Membrane</keyword>
<evidence type="ECO:0000313" key="2">
    <source>
        <dbReference type="EMBL" id="AGR42097.1"/>
    </source>
</evidence>
<dbReference type="AlphaFoldDB" id="S5M1Z8"/>
<reference evidence="2 3" key="1">
    <citation type="journal article" date="2013" name="Genome Biol. Evol.">
        <title>Comparison of metabolic capacities and inference of gene content evolution in mosquito-associated Spiroplasma diminutum and S. taiwanense.</title>
        <authorList>
            <person name="Lo W.S."/>
            <person name="Ku C."/>
            <person name="Chen L.L."/>
            <person name="Chang T.H."/>
            <person name="Kuo C.H."/>
        </authorList>
    </citation>
    <scope>NUCLEOTIDE SEQUENCE [LARGE SCALE GENOMIC DNA]</scope>
    <source>
        <strain evidence="2">CUAS-1</strain>
    </source>
</reference>
<feature type="transmembrane region" description="Helical" evidence="1">
    <location>
        <begin position="48"/>
        <end position="71"/>
    </location>
</feature>
<feature type="transmembrane region" description="Helical" evidence="1">
    <location>
        <begin position="91"/>
        <end position="113"/>
    </location>
</feature>
<dbReference type="STRING" id="1276221.SDIMI_v3c03930"/>
<dbReference type="HOGENOM" id="CLU_1420666_0_0_14"/>
<keyword evidence="3" id="KW-1185">Reference proteome</keyword>
<feature type="transmembrane region" description="Helical" evidence="1">
    <location>
        <begin position="119"/>
        <end position="140"/>
    </location>
</feature>
<proteinExistence type="predicted"/>
<evidence type="ECO:0008006" key="4">
    <source>
        <dbReference type="Google" id="ProtNLM"/>
    </source>
</evidence>